<comment type="similarity">
    <text evidence="2">Belongs to the UPF0324 family.</text>
</comment>
<evidence type="ECO:0000313" key="9">
    <source>
        <dbReference type="Proteomes" id="UP000469870"/>
    </source>
</evidence>
<comment type="subcellular location">
    <subcellularLocation>
        <location evidence="1">Cell membrane</location>
        <topology evidence="1">Multi-pass membrane protein</topology>
    </subcellularLocation>
</comment>
<evidence type="ECO:0000256" key="7">
    <source>
        <dbReference type="SAM" id="Phobius"/>
    </source>
</evidence>
<gene>
    <name evidence="8" type="ORF">GIY11_09665</name>
</gene>
<evidence type="ECO:0000313" key="8">
    <source>
        <dbReference type="EMBL" id="MRI82273.1"/>
    </source>
</evidence>
<dbReference type="Pfam" id="PF03601">
    <property type="entry name" value="Cons_hypoth698"/>
    <property type="match status" value="1"/>
</dbReference>
<dbReference type="EMBL" id="WJQR01000009">
    <property type="protein sequence ID" value="MRI82273.1"/>
    <property type="molecule type" value="Genomic_DNA"/>
</dbReference>
<dbReference type="Proteomes" id="UP000469870">
    <property type="component" value="Unassembled WGS sequence"/>
</dbReference>
<feature type="transmembrane region" description="Helical" evidence="7">
    <location>
        <begin position="6"/>
        <end position="36"/>
    </location>
</feature>
<keyword evidence="6 7" id="KW-0472">Membrane</keyword>
<dbReference type="InterPro" id="IPR018383">
    <property type="entry name" value="UPF0324_pro"/>
</dbReference>
<dbReference type="AlphaFoldDB" id="A0A844BWI6"/>
<evidence type="ECO:0000256" key="6">
    <source>
        <dbReference type="ARBA" id="ARBA00023136"/>
    </source>
</evidence>
<keyword evidence="5 7" id="KW-1133">Transmembrane helix</keyword>
<reference evidence="8 9" key="1">
    <citation type="submission" date="2019-11" db="EMBL/GenBank/DDBJ databases">
        <title>Characterisation of Fundicoccus ignavus gen. nov. sp. nov., a novel genus of the family Aerococcaceae isolated from bulk tank milk.</title>
        <authorList>
            <person name="Siebert A."/>
            <person name="Huptas C."/>
            <person name="Wenning M."/>
            <person name="Scherer S."/>
            <person name="Doll E.V."/>
        </authorList>
    </citation>
    <scope>NUCLEOTIDE SEQUENCE [LARGE SCALE GENOMIC DNA]</scope>
    <source>
        <strain evidence="8 9">DSM 109653</strain>
    </source>
</reference>
<name>A0A844BWI6_9LACT</name>
<protein>
    <submittedName>
        <fullName evidence="8">Putative sulfate exporter family transporter</fullName>
    </submittedName>
</protein>
<accession>A0A844BWI6</accession>
<dbReference type="GO" id="GO:0005886">
    <property type="term" value="C:plasma membrane"/>
    <property type="evidence" value="ECO:0007669"/>
    <property type="project" value="UniProtKB-SubCell"/>
</dbReference>
<keyword evidence="4 7" id="KW-0812">Transmembrane</keyword>
<keyword evidence="3" id="KW-1003">Cell membrane</keyword>
<evidence type="ECO:0000256" key="4">
    <source>
        <dbReference type="ARBA" id="ARBA00022692"/>
    </source>
</evidence>
<sequence length="80" mass="8666">MTTIIILIIATWAALTIGGSIPLLGTSIAAILLGAIVRHTPLYSYFDSKIIKFVSKYFLKTGIVLLGFTLSLRILGQVGW</sequence>
<organism evidence="8 9">
    <name type="scientific">Fundicoccus ignavus</name>
    <dbReference type="NCBI Taxonomy" id="2664442"/>
    <lineage>
        <taxon>Bacteria</taxon>
        <taxon>Bacillati</taxon>
        <taxon>Bacillota</taxon>
        <taxon>Bacilli</taxon>
        <taxon>Lactobacillales</taxon>
        <taxon>Aerococcaceae</taxon>
        <taxon>Fundicoccus</taxon>
    </lineage>
</organism>
<evidence type="ECO:0000256" key="2">
    <source>
        <dbReference type="ARBA" id="ARBA00007977"/>
    </source>
</evidence>
<proteinExistence type="inferred from homology"/>
<comment type="caution">
    <text evidence="8">The sequence shown here is derived from an EMBL/GenBank/DDBJ whole genome shotgun (WGS) entry which is preliminary data.</text>
</comment>
<evidence type="ECO:0000256" key="1">
    <source>
        <dbReference type="ARBA" id="ARBA00004651"/>
    </source>
</evidence>
<evidence type="ECO:0000256" key="5">
    <source>
        <dbReference type="ARBA" id="ARBA00022989"/>
    </source>
</evidence>
<feature type="transmembrane region" description="Helical" evidence="7">
    <location>
        <begin position="57"/>
        <end position="76"/>
    </location>
</feature>
<evidence type="ECO:0000256" key="3">
    <source>
        <dbReference type="ARBA" id="ARBA00022475"/>
    </source>
</evidence>